<dbReference type="OrthoDB" id="3197614at2759"/>
<reference evidence="2 3" key="1">
    <citation type="journal article" date="2018" name="Nat. Ecol. Evol.">
        <title>Pezizomycetes genomes reveal the molecular basis of ectomycorrhizal truffle lifestyle.</title>
        <authorList>
            <person name="Murat C."/>
            <person name="Payen T."/>
            <person name="Noel B."/>
            <person name="Kuo A."/>
            <person name="Morin E."/>
            <person name="Chen J."/>
            <person name="Kohler A."/>
            <person name="Krizsan K."/>
            <person name="Balestrini R."/>
            <person name="Da Silva C."/>
            <person name="Montanini B."/>
            <person name="Hainaut M."/>
            <person name="Levati E."/>
            <person name="Barry K.W."/>
            <person name="Belfiori B."/>
            <person name="Cichocki N."/>
            <person name="Clum A."/>
            <person name="Dockter R.B."/>
            <person name="Fauchery L."/>
            <person name="Guy J."/>
            <person name="Iotti M."/>
            <person name="Le Tacon F."/>
            <person name="Lindquist E.A."/>
            <person name="Lipzen A."/>
            <person name="Malagnac F."/>
            <person name="Mello A."/>
            <person name="Molinier V."/>
            <person name="Miyauchi S."/>
            <person name="Poulain J."/>
            <person name="Riccioni C."/>
            <person name="Rubini A."/>
            <person name="Sitrit Y."/>
            <person name="Splivallo R."/>
            <person name="Traeger S."/>
            <person name="Wang M."/>
            <person name="Zifcakova L."/>
            <person name="Wipf D."/>
            <person name="Zambonelli A."/>
            <person name="Paolocci F."/>
            <person name="Nowrousian M."/>
            <person name="Ottonello S."/>
            <person name="Baldrian P."/>
            <person name="Spatafora J.W."/>
            <person name="Henrissat B."/>
            <person name="Nagy L.G."/>
            <person name="Aury J.M."/>
            <person name="Wincker P."/>
            <person name="Grigoriev I.V."/>
            <person name="Bonfante P."/>
            <person name="Martin F.M."/>
        </authorList>
    </citation>
    <scope>NUCLEOTIDE SEQUENCE [LARGE SCALE GENOMIC DNA]</scope>
    <source>
        <strain evidence="2 3">CCBAS932</strain>
    </source>
</reference>
<feature type="compositionally biased region" description="Low complexity" evidence="1">
    <location>
        <begin position="369"/>
        <end position="388"/>
    </location>
</feature>
<keyword evidence="3" id="KW-1185">Reference proteome</keyword>
<dbReference type="AlphaFoldDB" id="A0A3N4KNI8"/>
<feature type="region of interest" description="Disordered" evidence="1">
    <location>
        <begin position="20"/>
        <end position="80"/>
    </location>
</feature>
<dbReference type="PANTHER" id="PTHR40130">
    <property type="entry name" value="EXPRESSED PROTEIN"/>
    <property type="match status" value="1"/>
</dbReference>
<dbReference type="InParanoid" id="A0A3N4KNI8"/>
<feature type="region of interest" description="Disordered" evidence="1">
    <location>
        <begin position="217"/>
        <end position="406"/>
    </location>
</feature>
<feature type="compositionally biased region" description="Acidic residues" evidence="1">
    <location>
        <begin position="312"/>
        <end position="324"/>
    </location>
</feature>
<protein>
    <submittedName>
        <fullName evidence="2">Uncharacterized protein</fullName>
    </submittedName>
</protein>
<organism evidence="2 3">
    <name type="scientific">Morchella conica CCBAS932</name>
    <dbReference type="NCBI Taxonomy" id="1392247"/>
    <lineage>
        <taxon>Eukaryota</taxon>
        <taxon>Fungi</taxon>
        <taxon>Dikarya</taxon>
        <taxon>Ascomycota</taxon>
        <taxon>Pezizomycotina</taxon>
        <taxon>Pezizomycetes</taxon>
        <taxon>Pezizales</taxon>
        <taxon>Morchellaceae</taxon>
        <taxon>Morchella</taxon>
    </lineage>
</organism>
<feature type="compositionally biased region" description="Polar residues" evidence="1">
    <location>
        <begin position="763"/>
        <end position="778"/>
    </location>
</feature>
<dbReference type="Proteomes" id="UP000277580">
    <property type="component" value="Unassembled WGS sequence"/>
</dbReference>
<dbReference type="EMBL" id="ML119139">
    <property type="protein sequence ID" value="RPB10959.1"/>
    <property type="molecule type" value="Genomic_DNA"/>
</dbReference>
<dbReference type="PANTHER" id="PTHR40130:SF1">
    <property type="entry name" value="SPINDLE POLE BODY-ASSOCIATED PROTEIN CUT12 DOMAIN-CONTAINING PROTEIN"/>
    <property type="match status" value="1"/>
</dbReference>
<feature type="compositionally biased region" description="Pro residues" evidence="1">
    <location>
        <begin position="267"/>
        <end position="277"/>
    </location>
</feature>
<name>A0A3N4KNI8_9PEZI</name>
<proteinExistence type="predicted"/>
<gene>
    <name evidence="2" type="ORF">P167DRAFT_566291</name>
</gene>
<feature type="compositionally biased region" description="Low complexity" evidence="1">
    <location>
        <begin position="239"/>
        <end position="266"/>
    </location>
</feature>
<sequence length="976" mass="102982">MPKENAANTLSALISSVRSYAARGASPSPSNSPQSRLIDVSDHDAVREVGEIRFEAPVAGEPPLGAPPPPPPPPLQKPEIGGEKQAFAEDQPHHGCCQSYGFHAGEQTPTEQRHEQLSPSAALQLQYQEEAALQLQIQKEIITQGAVLPCVPTGGTVLLQPASIGHDQTGQTVPVPAVLLVQSAYQQPTAVAMAPDEPEPESEPEELELVSMIQTCAPKTSKYSPTTPKARRVSIPASPLDLPLTMTRPTTLPTAYNPGRGRSPQRSLPPLPPPPPAAYEYDFYGRRSGRVHAPPAPRDRDDRSSSAFMGFETDEGGDGDDELDPIISLISSSSSSSSSPTPTPPPPRNPRKRPPSSPTPGHSHPHSAPPSSSSSSSSSSSCSTSTSSLRITHAHKRRCPPGVLRTGPWNSTERMLLVESMQGGVDFERLGDMMGRGAGDVFEKFSDVVAAGLYMGVEGAGVGRRDWGVQTEEEGLYLAIGQRDHEYHLGSAAWEGASSQLQLKCLIPFLADLHLSCPERQAVALHGAETDALAHQHASTASNILRSSAPPHAPSTLLAAASSHALASTSFAAAAKLTKDPEALRTLDLLSTEHDRWGARLRLEAERPVERFGAAAAAAALETVVEGSGSTENINDDADAASRSRPSGARDSLPPAPLPFANTGTAPIPPRLQKSTSSLATNLASARGIPQQSRLGSGGGATSPSRRRSLFPERSQTLPTAHDYHTTTSSSSSKPTTNPLTLLPPDDPTPPPPPKRASTTPRLSTRASAPDLTSSTDEPFSKFYTSLNTLVSRIGSPFAASLAFAGLPLTDDPASPAPDADAPALLPRGWTAGRAAAGGGGSSGGAGTAPAAGAESFYVVPVSGGTLSYAGVVRRGDAGRKTKEELQLENTGLRQTIDHMSRTMQSWQRKTRESECALKNSILAMGPGAERELLSQVQRRSWMHVPYEEGEDDETVDNGVRWTAPAAIGVRMTPEY</sequence>
<feature type="compositionally biased region" description="Basic and acidic residues" evidence="1">
    <location>
        <begin position="39"/>
        <end position="54"/>
    </location>
</feature>
<feature type="region of interest" description="Disordered" evidence="1">
    <location>
        <begin position="625"/>
        <end position="778"/>
    </location>
</feature>
<feature type="region of interest" description="Disordered" evidence="1">
    <location>
        <begin position="92"/>
        <end position="119"/>
    </location>
</feature>
<feature type="compositionally biased region" description="Pro residues" evidence="1">
    <location>
        <begin position="64"/>
        <end position="76"/>
    </location>
</feature>
<evidence type="ECO:0000256" key="1">
    <source>
        <dbReference type="SAM" id="MobiDB-lite"/>
    </source>
</evidence>
<evidence type="ECO:0000313" key="3">
    <source>
        <dbReference type="Proteomes" id="UP000277580"/>
    </source>
</evidence>
<feature type="compositionally biased region" description="Low complexity" evidence="1">
    <location>
        <begin position="325"/>
        <end position="340"/>
    </location>
</feature>
<feature type="compositionally biased region" description="Low complexity" evidence="1">
    <location>
        <begin position="726"/>
        <end position="744"/>
    </location>
</feature>
<feature type="compositionally biased region" description="Polar residues" evidence="1">
    <location>
        <begin position="217"/>
        <end position="227"/>
    </location>
</feature>
<dbReference type="STRING" id="1392247.A0A3N4KNI8"/>
<feature type="compositionally biased region" description="Pro residues" evidence="1">
    <location>
        <begin position="745"/>
        <end position="755"/>
    </location>
</feature>
<evidence type="ECO:0000313" key="2">
    <source>
        <dbReference type="EMBL" id="RPB10959.1"/>
    </source>
</evidence>
<accession>A0A3N4KNI8</accession>
<feature type="compositionally biased region" description="Low complexity" evidence="1">
    <location>
        <begin position="675"/>
        <end position="686"/>
    </location>
</feature>